<feature type="repeat" description="ANK" evidence="3">
    <location>
        <begin position="25"/>
        <end position="57"/>
    </location>
</feature>
<keyword evidence="2 3" id="KW-0040">ANK repeat</keyword>
<dbReference type="PANTHER" id="PTHR24198">
    <property type="entry name" value="ANKYRIN REPEAT AND PROTEIN KINASE DOMAIN-CONTAINING PROTEIN"/>
    <property type="match status" value="1"/>
</dbReference>
<sequence>MQGDVDIIKALVVARGASVKDGNVDGDTPFHFAVYHDQLEAAKELLKLGADDNKRNCKGASPLTYAASQGKADAIPLPSLNV</sequence>
<evidence type="ECO:0000313" key="5">
    <source>
        <dbReference type="Proteomes" id="UP000051952"/>
    </source>
</evidence>
<dbReference type="Pfam" id="PF12796">
    <property type="entry name" value="Ank_2"/>
    <property type="match status" value="1"/>
</dbReference>
<dbReference type="InterPro" id="IPR002110">
    <property type="entry name" value="Ankyrin_rpt"/>
</dbReference>
<dbReference type="SUPFAM" id="SSF48403">
    <property type="entry name" value="Ankyrin repeat"/>
    <property type="match status" value="1"/>
</dbReference>
<proteinExistence type="predicted"/>
<dbReference type="AlphaFoldDB" id="A0A0S4KK40"/>
<dbReference type="PROSITE" id="PS50088">
    <property type="entry name" value="ANK_REPEAT"/>
    <property type="match status" value="1"/>
</dbReference>
<dbReference type="VEuPathDB" id="TriTrypDB:BSAL_21255"/>
<dbReference type="Gene3D" id="1.25.40.20">
    <property type="entry name" value="Ankyrin repeat-containing domain"/>
    <property type="match status" value="1"/>
</dbReference>
<accession>A0A0S4KK40</accession>
<dbReference type="SMART" id="SM00248">
    <property type="entry name" value="ANK"/>
    <property type="match status" value="1"/>
</dbReference>
<evidence type="ECO:0000256" key="2">
    <source>
        <dbReference type="ARBA" id="ARBA00023043"/>
    </source>
</evidence>
<keyword evidence="5" id="KW-1185">Reference proteome</keyword>
<evidence type="ECO:0000256" key="1">
    <source>
        <dbReference type="ARBA" id="ARBA00022737"/>
    </source>
</evidence>
<keyword evidence="1" id="KW-0677">Repeat</keyword>
<protein>
    <submittedName>
        <fullName evidence="4">Ankyrin repeat protein, putative</fullName>
    </submittedName>
</protein>
<reference evidence="5" key="1">
    <citation type="submission" date="2015-09" db="EMBL/GenBank/DDBJ databases">
        <authorList>
            <consortium name="Pathogen Informatics"/>
        </authorList>
    </citation>
    <scope>NUCLEOTIDE SEQUENCE [LARGE SCALE GENOMIC DNA]</scope>
    <source>
        <strain evidence="5">Lake Konstanz</strain>
    </source>
</reference>
<dbReference type="Proteomes" id="UP000051952">
    <property type="component" value="Unassembled WGS sequence"/>
</dbReference>
<dbReference type="PANTHER" id="PTHR24198:SF165">
    <property type="entry name" value="ANKYRIN REPEAT-CONTAINING PROTEIN-RELATED"/>
    <property type="match status" value="1"/>
</dbReference>
<dbReference type="EMBL" id="CYKH01001741">
    <property type="protein sequence ID" value="CUI14934.1"/>
    <property type="molecule type" value="Genomic_DNA"/>
</dbReference>
<organism evidence="4 5">
    <name type="scientific">Bodo saltans</name>
    <name type="common">Flagellated protozoan</name>
    <dbReference type="NCBI Taxonomy" id="75058"/>
    <lineage>
        <taxon>Eukaryota</taxon>
        <taxon>Discoba</taxon>
        <taxon>Euglenozoa</taxon>
        <taxon>Kinetoplastea</taxon>
        <taxon>Metakinetoplastina</taxon>
        <taxon>Eubodonida</taxon>
        <taxon>Bodonidae</taxon>
        <taxon>Bodo</taxon>
    </lineage>
</organism>
<evidence type="ECO:0000313" key="4">
    <source>
        <dbReference type="EMBL" id="CUI14934.1"/>
    </source>
</evidence>
<dbReference type="PROSITE" id="PS50297">
    <property type="entry name" value="ANK_REP_REGION"/>
    <property type="match status" value="1"/>
</dbReference>
<gene>
    <name evidence="4" type="ORF">BSAL_21255</name>
</gene>
<evidence type="ECO:0000256" key="3">
    <source>
        <dbReference type="PROSITE-ProRule" id="PRU00023"/>
    </source>
</evidence>
<dbReference type="InterPro" id="IPR036770">
    <property type="entry name" value="Ankyrin_rpt-contain_sf"/>
</dbReference>
<name>A0A0S4KK40_BODSA</name>
<dbReference type="OrthoDB" id="539213at2759"/>